<sequence length="2251" mass="251446">VLIYIFFSFTELSEIEPNIFLRPFLEVIRSEDTTGPITGLALTSVNKFLCYGLIDSNHEGAAEGIENMADAVTHARFVGTDPASDEVVLMKILQVLRTLLLTPVGAHLTNESVCDIMQSCFRICFEMRLSELLRKSGEQTLVDMVQLLFSRLPHFKEEAKTYIGTNIKKLKMRAGGMSDSSKWKKQKRSPRPPRHNPRATSGMSDQPAVAGVSLQNVNGTSSVNTHPDGVPFVEQTTGGLCNVASSTLDSIPSSISSPSTDSGLDLSSKTPSKEDLTDVEHGSSSCTTPATTHSLELTGGNIYPGYSDEQTENQQVDKVQSTSVESIPEVLEDRDSIIDHSDTASVHDMDYVNPRGVRFTQSTQRDGATLVPYGLPCIRELFRFLISLTNPHDRHNSEVMIHMGLQLLTVALECAHISKFQSLLGLVKDELCRHLFQLLAIERMNHYAASIKVCFLLFESMRGHLKFQLEMYLKRLMDIITSENPRMPYEMKEMALEAIVQLWRIPSFVTELYINYDCDFYCSNLFEELTKLLSKNAFPVTGQLFTTHLLSLEALLTVIDSTEAHCQAKVLTNMTQKDKTDDIKPVQDYNCAQESTDLEVVVNGCKVQLSSDTEAKASYPPTSGNLMADKMKHGRQDQEETETGTEQFNQKPKKGIQFLQDSCLLSTPMDNKEVAQWLRENPGLDKKMIGEFVSDRKNKELLESFVGTFSFQGLRIDEALRLYIEAFRLSGEAPVIQRLIEAFTDHWNKANGYPFASNDAGFSLAYAVIMLNTDQHNHNVRKQNVPMTVEEFKKNLKGVNGSKDFDQDMLEDIYNAIKNDEIVMPDEHTGLVKENYVWNVLLHRGATTEGIFLHVPSGSYDLDLFAMTWGPTIAALSYVYDKSMEETIIQKAIAGFRKCAMISAHYGLSDVFDNLIISLCKFTTLSSESVENLPNLFGSNTKAQLAAKTVFNLSHRHGDILREGWKNIMDSLLQLFRSELLPKAMVEVEDFVEPSGKISLQREETPANRGESAVMSFVSWLPLLGAEQSGLRGPSTENQEAKQMALDCIKQCDPEKLITESKFLQLESLQELMKVLLSLRILLMMKSNVLFRVSREISYGLHELLKTNAANIHSSEDWYTIFSLLECIGAGVKPPPSVQVTVGPDTDTGAQSDSEVSSYHSSEITLDRGYTSDSEVYADHGRQSKMHRSVTDVDVANSGWLVVGKDDLDNSKTPASSGKQAPALVNQYSLTLGQDLGLHDTKSLIKCVESLSFIVRDAAHVTPENFELCVKTIRLFVEASLNGGNGYKTHEKKTKSHKYDSKSNRFRKKPKDKEGSSKRTRPLSQRPYRSHSDDEEDEGIPASYHTVSLQLLDLMHTLHTRAASIYSSWAEEQHHLEAAGKKIEADSRTLWSNCWCPLLQGIAWLCCDARRQVRMQALTYLQRALLVHDLQTLDALEWESCFNKLEAIPESLKNMLLVMDTAGIFHSTDSRTGYSDLWEITWERIDCFLPRLKDELFKQTVITASMPADVPPQKPAQIALVAGSATSVEQTSSRPASPDEFAKPNINGTERASNVVIPCVPSAVPTSVPVNINPAEVTASITQPPLILQPLASPLQLLMRARKAASRQRTSQPRGSSPPAGSFVAPDLPTEARHPPGLPPQVHGDLQAVMPSHSRIFNHFEWAQDQVTTLGNFKMKCKHCSREVSGSYKATSNFFTHMKRHHADIHQVLKEPLLAETTKVKPTVHRYVNPQQAAWKPTDPRQQVLTDSLVNFLTHSLQPLSRVEDPSFKTLLKLAQPSFVLPTQKQLSCVLLPAKTTSLHVTISSQLAKIQGLCVTVSIWSSRDTPSFLGITGHYIHNFKIKHVMLAFKRIDSSTNAESIVLFYQQVLCRFGIEDKVVIVVVNHASRKLSVTLPGLEQQYAYENDNSAEFDTNVDLTYLPQSLNCFSHTLHLVVQDGLKHAGEMSGIISKANGVVNYINQLSLESANCEGESKEQSPDAVRWNSQLKMLRSILKTNQSDLEQFDIPDKLTMYELNIIKDIVEILSPFELAADQTEKDSQVTASCILPCIRGLRAEMDELSNTYKSQMVSTLKASINCHLTKYENEEAFTLAAALDPRWKLDWCTVEEASNIKQILTNKVSALAMTITETSSADELSSPPKKRSSLFRFMASDSHRLQFPTATATLSQVESYFSQPSIPEDADPLAFWEQHQVTLPQLAQLASMYLPTPASSAPVDRLFSVDCKAFQPEKYSFSNAMFEELMFIRCNGQLNC</sequence>
<dbReference type="CDD" id="cd00171">
    <property type="entry name" value="Sec7"/>
    <property type="match status" value="1"/>
</dbReference>
<feature type="region of interest" description="Disordered" evidence="12">
    <location>
        <begin position="616"/>
        <end position="648"/>
    </location>
</feature>
<dbReference type="SUPFAM" id="SSF48371">
    <property type="entry name" value="ARM repeat"/>
    <property type="match status" value="1"/>
</dbReference>
<feature type="non-terminal residue" evidence="14">
    <location>
        <position position="1"/>
    </location>
</feature>
<protein>
    <submittedName>
        <fullName evidence="14">GBF1 factor</fullName>
    </submittedName>
</protein>
<evidence type="ECO:0000256" key="5">
    <source>
        <dbReference type="ARBA" id="ARBA00022448"/>
    </source>
</evidence>
<dbReference type="InterPro" id="IPR000904">
    <property type="entry name" value="Sec7_dom"/>
</dbReference>
<evidence type="ECO:0000256" key="12">
    <source>
        <dbReference type="SAM" id="MobiDB-lite"/>
    </source>
</evidence>
<evidence type="ECO:0000256" key="7">
    <source>
        <dbReference type="ARBA" id="ARBA00022771"/>
    </source>
</evidence>
<dbReference type="Pfam" id="PF01369">
    <property type="entry name" value="Sec7"/>
    <property type="match status" value="1"/>
</dbReference>
<gene>
    <name evidence="14" type="primary">Gbf1_0</name>
    <name evidence="14" type="ORF">GTO96_0000559</name>
</gene>
<dbReference type="GO" id="GO:0005794">
    <property type="term" value="C:Golgi apparatus"/>
    <property type="evidence" value="ECO:0007669"/>
    <property type="project" value="UniProtKB-SubCell"/>
</dbReference>
<feature type="domain" description="SEC7" evidence="13">
    <location>
        <begin position="630"/>
        <end position="820"/>
    </location>
</feature>
<dbReference type="GO" id="GO:0010256">
    <property type="term" value="P:endomembrane system organization"/>
    <property type="evidence" value="ECO:0007669"/>
    <property type="project" value="UniProtKB-ARBA"/>
</dbReference>
<reference evidence="14 15" key="1">
    <citation type="journal article" date="2021" name="Cell">
        <title>Tracing the genetic footprints of vertebrate landing in non-teleost ray-finned fishes.</title>
        <authorList>
            <person name="Bi X."/>
            <person name="Wang K."/>
            <person name="Yang L."/>
            <person name="Pan H."/>
            <person name="Jiang H."/>
            <person name="Wei Q."/>
            <person name="Fang M."/>
            <person name="Yu H."/>
            <person name="Zhu C."/>
            <person name="Cai Y."/>
            <person name="He Y."/>
            <person name="Gan X."/>
            <person name="Zeng H."/>
            <person name="Yu D."/>
            <person name="Zhu Y."/>
            <person name="Jiang H."/>
            <person name="Qiu Q."/>
            <person name="Yang H."/>
            <person name="Zhang Y.E."/>
            <person name="Wang W."/>
            <person name="Zhu M."/>
            <person name="He S."/>
            <person name="Zhang G."/>
        </authorList>
    </citation>
    <scope>NUCLEOTIDE SEQUENCE [LARGE SCALE GENOMIC DNA]</scope>
    <source>
        <strain evidence="14">Bchr_013</strain>
    </source>
</reference>
<dbReference type="InterPro" id="IPR008906">
    <property type="entry name" value="HATC_C_dom"/>
</dbReference>
<keyword evidence="11" id="KW-0539">Nucleus</keyword>
<evidence type="ECO:0000256" key="4">
    <source>
        <dbReference type="ARBA" id="ARBA00004601"/>
    </source>
</evidence>
<proteinExistence type="predicted"/>
<keyword evidence="6" id="KW-0479">Metal-binding</keyword>
<dbReference type="Pfam" id="PF05699">
    <property type="entry name" value="Dimer_Tnp_hAT"/>
    <property type="match status" value="1"/>
</dbReference>
<evidence type="ECO:0000256" key="9">
    <source>
        <dbReference type="ARBA" id="ARBA00023034"/>
    </source>
</evidence>
<dbReference type="InterPro" id="IPR032691">
    <property type="entry name" value="Mon2/Sec7/BIG1-like_HUS"/>
</dbReference>
<feature type="region of interest" description="Disordered" evidence="12">
    <location>
        <begin position="1286"/>
        <end position="1339"/>
    </location>
</feature>
<name>A0A8X7XC29_POLSE</name>
<dbReference type="Gene3D" id="1.10.1000.11">
    <property type="entry name" value="Arf Nucleotide-binding Site Opener,domain 2"/>
    <property type="match status" value="1"/>
</dbReference>
<feature type="compositionally biased region" description="Polar residues" evidence="12">
    <location>
        <begin position="282"/>
        <end position="295"/>
    </location>
</feature>
<dbReference type="InterPro" id="IPR003656">
    <property type="entry name" value="Znf_BED"/>
</dbReference>
<evidence type="ECO:0000256" key="8">
    <source>
        <dbReference type="ARBA" id="ARBA00022833"/>
    </source>
</evidence>
<keyword evidence="10" id="KW-0238">DNA-binding</keyword>
<accession>A0A8X7XC29</accession>
<keyword evidence="15" id="KW-1185">Reference proteome</keyword>
<keyword evidence="9" id="KW-0333">Golgi apparatus</keyword>
<dbReference type="SUPFAM" id="SSF140996">
    <property type="entry name" value="Hermes dimerisation domain"/>
    <property type="match status" value="1"/>
</dbReference>
<dbReference type="Pfam" id="PF12783">
    <property type="entry name" value="Sec7-like_HUS"/>
    <property type="match status" value="1"/>
</dbReference>
<comment type="subcellular location">
    <subcellularLocation>
        <location evidence="3">Endoplasmic reticulum-Golgi intermediate compartment</location>
    </subcellularLocation>
    <subcellularLocation>
        <location evidence="2">Golgi apparatus</location>
        <location evidence="2">cis-Golgi network</location>
    </subcellularLocation>
    <subcellularLocation>
        <location evidence="4">Golgi apparatus</location>
        <location evidence="4">trans-Golgi network</location>
    </subcellularLocation>
    <subcellularLocation>
        <location evidence="1">Nucleus</location>
    </subcellularLocation>
</comment>
<dbReference type="Pfam" id="PF02892">
    <property type="entry name" value="zf-BED"/>
    <property type="match status" value="1"/>
</dbReference>
<evidence type="ECO:0000313" key="14">
    <source>
        <dbReference type="EMBL" id="KAG2463382.1"/>
    </source>
</evidence>
<organism evidence="14 15">
    <name type="scientific">Polypterus senegalus</name>
    <name type="common">Senegal bichir</name>
    <dbReference type="NCBI Taxonomy" id="55291"/>
    <lineage>
        <taxon>Eukaryota</taxon>
        <taxon>Metazoa</taxon>
        <taxon>Chordata</taxon>
        <taxon>Craniata</taxon>
        <taxon>Vertebrata</taxon>
        <taxon>Euteleostomi</taxon>
        <taxon>Actinopterygii</taxon>
        <taxon>Polypteriformes</taxon>
        <taxon>Polypteridae</taxon>
        <taxon>Polypterus</taxon>
    </lineage>
</organism>
<dbReference type="SMART" id="SM00222">
    <property type="entry name" value="Sec7"/>
    <property type="match status" value="1"/>
</dbReference>
<evidence type="ECO:0000256" key="2">
    <source>
        <dbReference type="ARBA" id="ARBA00004222"/>
    </source>
</evidence>
<evidence type="ECO:0000313" key="15">
    <source>
        <dbReference type="Proteomes" id="UP000886611"/>
    </source>
</evidence>
<dbReference type="GO" id="GO:0003677">
    <property type="term" value="F:DNA binding"/>
    <property type="evidence" value="ECO:0007669"/>
    <property type="project" value="UniProtKB-KW"/>
</dbReference>
<feature type="compositionally biased region" description="Low complexity" evidence="12">
    <location>
        <begin position="249"/>
        <end position="262"/>
    </location>
</feature>
<dbReference type="GO" id="GO:0016197">
    <property type="term" value="P:endosomal transport"/>
    <property type="evidence" value="ECO:0007669"/>
    <property type="project" value="UniProtKB-ARBA"/>
</dbReference>
<feature type="region of interest" description="Disordered" evidence="12">
    <location>
        <begin position="1600"/>
        <end position="1641"/>
    </location>
</feature>
<dbReference type="PANTHER" id="PTHR10663">
    <property type="entry name" value="GUANYL-NUCLEOTIDE EXCHANGE FACTOR"/>
    <property type="match status" value="1"/>
</dbReference>
<evidence type="ECO:0000259" key="13">
    <source>
        <dbReference type="PROSITE" id="PS50190"/>
    </source>
</evidence>
<keyword evidence="8" id="KW-0862">Zinc</keyword>
<feature type="compositionally biased region" description="Basic and acidic residues" evidence="12">
    <location>
        <begin position="271"/>
        <end position="281"/>
    </location>
</feature>
<feature type="region of interest" description="Disordered" evidence="12">
    <location>
        <begin position="249"/>
        <end position="310"/>
    </location>
</feature>
<evidence type="ECO:0000256" key="3">
    <source>
        <dbReference type="ARBA" id="ARBA00004399"/>
    </source>
</evidence>
<keyword evidence="7" id="KW-0863">Zinc-finger</keyword>
<dbReference type="Proteomes" id="UP000886611">
    <property type="component" value="Unassembled WGS sequence"/>
</dbReference>
<dbReference type="GO" id="GO:0008270">
    <property type="term" value="F:zinc ion binding"/>
    <property type="evidence" value="ECO:0007669"/>
    <property type="project" value="UniProtKB-KW"/>
</dbReference>
<dbReference type="SUPFAM" id="SSF48425">
    <property type="entry name" value="Sec7 domain"/>
    <property type="match status" value="1"/>
</dbReference>
<dbReference type="InterPro" id="IPR023394">
    <property type="entry name" value="Sec7_C_sf"/>
</dbReference>
<dbReference type="PANTHER" id="PTHR10663:SF388">
    <property type="entry name" value="GOLGI-SPECIFIC BREFELDIN A-RESISTANCE GUANINE NUCLEOTIDE EXCHANGE FACTOR 1"/>
    <property type="match status" value="1"/>
</dbReference>
<dbReference type="EMBL" id="JAATIS010004040">
    <property type="protein sequence ID" value="KAG2463382.1"/>
    <property type="molecule type" value="Genomic_DNA"/>
</dbReference>
<dbReference type="GO" id="GO:0005085">
    <property type="term" value="F:guanyl-nucleotide exchange factor activity"/>
    <property type="evidence" value="ECO:0007669"/>
    <property type="project" value="InterPro"/>
</dbReference>
<feature type="non-terminal residue" evidence="14">
    <location>
        <position position="2251"/>
    </location>
</feature>
<dbReference type="GO" id="GO:0005634">
    <property type="term" value="C:nucleus"/>
    <property type="evidence" value="ECO:0007669"/>
    <property type="project" value="UniProtKB-SubCell"/>
</dbReference>
<feature type="compositionally biased region" description="Basic and acidic residues" evidence="12">
    <location>
        <begin position="629"/>
        <end position="638"/>
    </location>
</feature>
<evidence type="ECO:0000256" key="1">
    <source>
        <dbReference type="ARBA" id="ARBA00004123"/>
    </source>
</evidence>
<dbReference type="GO" id="GO:0046983">
    <property type="term" value="F:protein dimerization activity"/>
    <property type="evidence" value="ECO:0007669"/>
    <property type="project" value="InterPro"/>
</dbReference>
<keyword evidence="5" id="KW-0813">Transport</keyword>
<dbReference type="Gene3D" id="1.10.220.20">
    <property type="match status" value="1"/>
</dbReference>
<evidence type="ECO:0000256" key="6">
    <source>
        <dbReference type="ARBA" id="ARBA00022723"/>
    </source>
</evidence>
<feature type="compositionally biased region" description="Basic residues" evidence="12">
    <location>
        <begin position="183"/>
        <end position="197"/>
    </location>
</feature>
<dbReference type="SUPFAM" id="SSF53098">
    <property type="entry name" value="Ribonuclease H-like"/>
    <property type="match status" value="1"/>
</dbReference>
<evidence type="ECO:0000256" key="10">
    <source>
        <dbReference type="ARBA" id="ARBA00023125"/>
    </source>
</evidence>
<dbReference type="InterPro" id="IPR016024">
    <property type="entry name" value="ARM-type_fold"/>
</dbReference>
<comment type="caution">
    <text evidence="14">The sequence shown here is derived from an EMBL/GenBank/DDBJ whole genome shotgun (WGS) entry which is preliminary data.</text>
</comment>
<feature type="region of interest" description="Disordered" evidence="12">
    <location>
        <begin position="173"/>
        <end position="206"/>
    </location>
</feature>
<dbReference type="GO" id="GO:0032012">
    <property type="term" value="P:regulation of ARF protein signal transduction"/>
    <property type="evidence" value="ECO:0007669"/>
    <property type="project" value="InterPro"/>
</dbReference>
<dbReference type="InterPro" id="IPR012337">
    <property type="entry name" value="RNaseH-like_sf"/>
</dbReference>
<evidence type="ECO:0000256" key="11">
    <source>
        <dbReference type="ARBA" id="ARBA00023242"/>
    </source>
</evidence>
<dbReference type="InterPro" id="IPR035999">
    <property type="entry name" value="Sec7_dom_sf"/>
</dbReference>
<dbReference type="PROSITE" id="PS50190">
    <property type="entry name" value="SEC7"/>
    <property type="match status" value="1"/>
</dbReference>
<dbReference type="GO" id="GO:0005793">
    <property type="term" value="C:endoplasmic reticulum-Golgi intermediate compartment"/>
    <property type="evidence" value="ECO:0007669"/>
    <property type="project" value="UniProtKB-SubCell"/>
</dbReference>
<dbReference type="FunFam" id="1.10.1000.11:FF:000007">
    <property type="entry name" value="Golgi-specific brefeldin A-resistance guanine nucleotide exchange factor 1"/>
    <property type="match status" value="1"/>
</dbReference>